<keyword evidence="3" id="KW-1185">Reference proteome</keyword>
<evidence type="ECO:0000313" key="2">
    <source>
        <dbReference type="EMBL" id="PSC03471.1"/>
    </source>
</evidence>
<reference evidence="3" key="1">
    <citation type="submission" date="2018-03" db="EMBL/GenBank/DDBJ databases">
        <authorList>
            <person name="Sun L."/>
            <person name="Liu H."/>
            <person name="Chen W."/>
            <person name="Huang K."/>
            <person name="Liu W."/>
            <person name="Gao X."/>
        </authorList>
    </citation>
    <scope>NUCLEOTIDE SEQUENCE [LARGE SCALE GENOMIC DNA]</scope>
    <source>
        <strain evidence="3">SH9</strain>
    </source>
</reference>
<feature type="domain" description="UspA" evidence="1">
    <location>
        <begin position="202"/>
        <end position="324"/>
    </location>
</feature>
<gene>
    <name evidence="2" type="ORF">SLNSH_18980</name>
</gene>
<dbReference type="SUPFAM" id="SSF52402">
    <property type="entry name" value="Adenine nucleotide alpha hydrolases-like"/>
    <property type="match status" value="1"/>
</dbReference>
<comment type="caution">
    <text evidence="2">The sequence shown here is derived from an EMBL/GenBank/DDBJ whole genome shotgun (WGS) entry which is preliminary data.</text>
</comment>
<protein>
    <recommendedName>
        <fullName evidence="1">UspA domain-containing protein</fullName>
    </recommendedName>
</protein>
<dbReference type="InterPro" id="IPR006016">
    <property type="entry name" value="UspA"/>
</dbReference>
<organism evidence="2 3">
    <name type="scientific">Alsobacter soli</name>
    <dbReference type="NCBI Taxonomy" id="2109933"/>
    <lineage>
        <taxon>Bacteria</taxon>
        <taxon>Pseudomonadati</taxon>
        <taxon>Pseudomonadota</taxon>
        <taxon>Alphaproteobacteria</taxon>
        <taxon>Hyphomicrobiales</taxon>
        <taxon>Alsobacteraceae</taxon>
        <taxon>Alsobacter</taxon>
    </lineage>
</organism>
<name>A0A2T1HPB1_9HYPH</name>
<accession>A0A2T1HPB1</accession>
<evidence type="ECO:0000259" key="1">
    <source>
        <dbReference type="Pfam" id="PF00582"/>
    </source>
</evidence>
<dbReference type="EMBL" id="PVZS01000025">
    <property type="protein sequence ID" value="PSC03471.1"/>
    <property type="molecule type" value="Genomic_DNA"/>
</dbReference>
<dbReference type="Proteomes" id="UP000239772">
    <property type="component" value="Unassembled WGS sequence"/>
</dbReference>
<proteinExistence type="predicted"/>
<dbReference type="AlphaFoldDB" id="A0A2T1HPB1"/>
<dbReference type="CDD" id="cd00293">
    <property type="entry name" value="USP-like"/>
    <property type="match status" value="1"/>
</dbReference>
<dbReference type="Gene3D" id="3.40.50.12370">
    <property type="match status" value="1"/>
</dbReference>
<evidence type="ECO:0000313" key="3">
    <source>
        <dbReference type="Proteomes" id="UP000239772"/>
    </source>
</evidence>
<sequence>MLRASSRSAGRHFWQLRSRFCACRYSGPFDAGTLRWLLASSVGVRFRWEHSMKDFLVLSDGTAEDANRICCAQTLAAQVSGFITCAVVNELPPRSALSMSRDAFAPSDDESIFEIARTSGVQPDAALEGRLGALWSSVQVLRFEVPPDEVGPNLGELARRYDLFIGTLPSFESASTVLDAVLRESGRGVLGLPPGIAPAPAFKHITVAWNGSREATRAITEAMPLLSQAAEVAVLLIDSGRKAGAQLQPGERIFQHLEHHGVKAVLSHVDSDGLPISEAILTEAHRMRSDMIVMGAPPDRGFSQWFEQGVTRGVERSTDLPLLLAQ</sequence>
<dbReference type="Pfam" id="PF00582">
    <property type="entry name" value="Usp"/>
    <property type="match status" value="1"/>
</dbReference>